<keyword evidence="3" id="KW-1185">Reference proteome</keyword>
<dbReference type="InterPro" id="IPR045175">
    <property type="entry name" value="M28_fam"/>
</dbReference>
<organism evidence="2 3">
    <name type="scientific">Flavobacterium urumqiense</name>
    <dbReference type="NCBI Taxonomy" id="935224"/>
    <lineage>
        <taxon>Bacteria</taxon>
        <taxon>Pseudomonadati</taxon>
        <taxon>Bacteroidota</taxon>
        <taxon>Flavobacteriia</taxon>
        <taxon>Flavobacteriales</taxon>
        <taxon>Flavobacteriaceae</taxon>
        <taxon>Flavobacterium</taxon>
    </lineage>
</organism>
<dbReference type="InterPro" id="IPR007484">
    <property type="entry name" value="Peptidase_M28"/>
</dbReference>
<gene>
    <name evidence="2" type="ORF">SAMN04488130_107157</name>
</gene>
<name>A0A1H5YBC5_9FLAO</name>
<proteinExistence type="predicted"/>
<accession>A0A1H5YBC5</accession>
<dbReference type="EMBL" id="FNVP01000007">
    <property type="protein sequence ID" value="SEG20947.1"/>
    <property type="molecule type" value="Genomic_DNA"/>
</dbReference>
<protein>
    <submittedName>
        <fullName evidence="2">Peptidase family M28</fullName>
    </submittedName>
</protein>
<dbReference type="Gene3D" id="3.40.630.10">
    <property type="entry name" value="Zn peptidases"/>
    <property type="match status" value="1"/>
</dbReference>
<evidence type="ECO:0000313" key="2">
    <source>
        <dbReference type="EMBL" id="SEG20947.1"/>
    </source>
</evidence>
<feature type="domain" description="Peptidase M28" evidence="1">
    <location>
        <begin position="121"/>
        <end position="317"/>
    </location>
</feature>
<dbReference type="Pfam" id="PF04389">
    <property type="entry name" value="Peptidase_M28"/>
    <property type="match status" value="1"/>
</dbReference>
<dbReference type="GO" id="GO:0008235">
    <property type="term" value="F:metalloexopeptidase activity"/>
    <property type="evidence" value="ECO:0007669"/>
    <property type="project" value="InterPro"/>
</dbReference>
<sequence>MIKFRKVHYHLMYRKYPIMKKVLLLVPFVIFGCKPISSVLSESSTKKVQDPLEIAYRVRENAVAETLKYLASDELKGRETGTEGMVKAADYLEQFFKDNKVKPYFKSYRDTLSNFKEPAYNIVGFLEGNDSVLKNEFVVISGHYDHIGIAKEGVNGDFINNGANDDASGTTAVAEMAKYFSITKSNKRSVLFVFFVGEEKGLLGSKHLAKKLKAQNFNLYAQFNIEMIGVPMKRDYLAYITGFDKSNMASKINEYTGKKTIGFLPKEAEYQLFYRSDNYSFYDVFKVPCQSVSTFDFENFDYYHHVSDEFKVMDIPHMTSFIQELLPAITQMTNSPTQEIIMN</sequence>
<dbReference type="AlphaFoldDB" id="A0A1H5YBC5"/>
<dbReference type="PANTHER" id="PTHR12147">
    <property type="entry name" value="METALLOPEPTIDASE M28 FAMILY MEMBER"/>
    <property type="match status" value="1"/>
</dbReference>
<evidence type="ECO:0000313" key="3">
    <source>
        <dbReference type="Proteomes" id="UP000236737"/>
    </source>
</evidence>
<evidence type="ECO:0000259" key="1">
    <source>
        <dbReference type="Pfam" id="PF04389"/>
    </source>
</evidence>
<reference evidence="3" key="1">
    <citation type="submission" date="2016-10" db="EMBL/GenBank/DDBJ databases">
        <authorList>
            <person name="Varghese N."/>
            <person name="Submissions S."/>
        </authorList>
    </citation>
    <scope>NUCLEOTIDE SEQUENCE [LARGE SCALE GENOMIC DNA]</scope>
    <source>
        <strain evidence="3">CGMCC 1.9230</strain>
    </source>
</reference>
<dbReference type="Proteomes" id="UP000236737">
    <property type="component" value="Unassembled WGS sequence"/>
</dbReference>
<dbReference type="PROSITE" id="PS51257">
    <property type="entry name" value="PROKAR_LIPOPROTEIN"/>
    <property type="match status" value="1"/>
</dbReference>
<dbReference type="GO" id="GO:0006508">
    <property type="term" value="P:proteolysis"/>
    <property type="evidence" value="ECO:0007669"/>
    <property type="project" value="InterPro"/>
</dbReference>
<dbReference type="PANTHER" id="PTHR12147:SF26">
    <property type="entry name" value="PEPTIDASE M28 DOMAIN-CONTAINING PROTEIN"/>
    <property type="match status" value="1"/>
</dbReference>
<dbReference type="SUPFAM" id="SSF53187">
    <property type="entry name" value="Zn-dependent exopeptidases"/>
    <property type="match status" value="1"/>
</dbReference>